<proteinExistence type="predicted"/>
<keyword evidence="4" id="KW-1185">Reference proteome</keyword>
<dbReference type="PROSITE" id="PS50297">
    <property type="entry name" value="ANK_REP_REGION"/>
    <property type="match status" value="1"/>
</dbReference>
<evidence type="ECO:0000256" key="1">
    <source>
        <dbReference type="PROSITE-ProRule" id="PRU00023"/>
    </source>
</evidence>
<dbReference type="Gene3D" id="1.25.40.20">
    <property type="entry name" value="Ankyrin repeat-containing domain"/>
    <property type="match status" value="2"/>
</dbReference>
<evidence type="ECO:0000313" key="4">
    <source>
        <dbReference type="Proteomes" id="UP000332933"/>
    </source>
</evidence>
<keyword evidence="1" id="KW-0040">ANK repeat</keyword>
<dbReference type="Pfam" id="PF12796">
    <property type="entry name" value="Ank_2"/>
    <property type="match status" value="1"/>
</dbReference>
<reference evidence="2" key="2">
    <citation type="submission" date="2019-06" db="EMBL/GenBank/DDBJ databases">
        <title>Genomics analysis of Aphanomyces spp. identifies a new class of oomycete effector associated with host adaptation.</title>
        <authorList>
            <person name="Gaulin E."/>
        </authorList>
    </citation>
    <scope>NUCLEOTIDE SEQUENCE</scope>
    <source>
        <strain evidence="2">CBS 578.67</strain>
    </source>
</reference>
<accession>A0A485LQB9</accession>
<dbReference type="SUPFAM" id="SSF48403">
    <property type="entry name" value="Ankyrin repeat"/>
    <property type="match status" value="1"/>
</dbReference>
<dbReference type="AlphaFoldDB" id="A0A485LQB9"/>
<dbReference type="InterPro" id="IPR036770">
    <property type="entry name" value="Ankyrin_rpt-contain_sf"/>
</dbReference>
<evidence type="ECO:0000313" key="3">
    <source>
        <dbReference type="EMBL" id="VFT99243.1"/>
    </source>
</evidence>
<protein>
    <submittedName>
        <fullName evidence="3">Aste57867_22585 protein</fullName>
    </submittedName>
</protein>
<organism evidence="3 4">
    <name type="scientific">Aphanomyces stellatus</name>
    <dbReference type="NCBI Taxonomy" id="120398"/>
    <lineage>
        <taxon>Eukaryota</taxon>
        <taxon>Sar</taxon>
        <taxon>Stramenopiles</taxon>
        <taxon>Oomycota</taxon>
        <taxon>Saprolegniomycetes</taxon>
        <taxon>Saprolegniales</taxon>
        <taxon>Verrucalvaceae</taxon>
        <taxon>Aphanomyces</taxon>
    </lineage>
</organism>
<dbReference type="Proteomes" id="UP000332933">
    <property type="component" value="Unassembled WGS sequence"/>
</dbReference>
<dbReference type="EMBL" id="CAADRA010007111">
    <property type="protein sequence ID" value="VFT99243.1"/>
    <property type="molecule type" value="Genomic_DNA"/>
</dbReference>
<reference evidence="3 4" key="1">
    <citation type="submission" date="2019-03" db="EMBL/GenBank/DDBJ databases">
        <authorList>
            <person name="Gaulin E."/>
            <person name="Dumas B."/>
        </authorList>
    </citation>
    <scope>NUCLEOTIDE SEQUENCE [LARGE SCALE GENOMIC DNA]</scope>
    <source>
        <strain evidence="3">CBS 568.67</strain>
    </source>
</reference>
<dbReference type="PROSITE" id="PS50088">
    <property type="entry name" value="ANK_REPEAT"/>
    <property type="match status" value="1"/>
</dbReference>
<dbReference type="InterPro" id="IPR002110">
    <property type="entry name" value="Ankyrin_rpt"/>
</dbReference>
<dbReference type="SMART" id="SM00248">
    <property type="entry name" value="ANK"/>
    <property type="match status" value="5"/>
</dbReference>
<dbReference type="OrthoDB" id="10249694at2759"/>
<feature type="repeat" description="ANK" evidence="1">
    <location>
        <begin position="167"/>
        <end position="191"/>
    </location>
</feature>
<dbReference type="PANTHER" id="PTHR24184">
    <property type="entry name" value="SI:CH211-189E2.2"/>
    <property type="match status" value="1"/>
</dbReference>
<gene>
    <name evidence="3" type="primary">Aste57867_22585</name>
    <name evidence="2" type="ORF">As57867_022515</name>
    <name evidence="3" type="ORF">ASTE57867_22585</name>
</gene>
<sequence>METVREYNVKDLLKAVKANRMDCIQAILDAGQVNVNALGRVKFPYGEDTRTALAYACELGNINAVSLLLSCDDIQVNALLSGEPMREDSVEDLLEAVKAGQVDRMQGILDAGHVDVNAEGEIEIEGYYGRKDTRTALAYACERGRPVAVAFLLSRDDIQVSITCGKHGKSALMYAIDKGYLNVARLLLDHGGVDINLVDKVRADSFAMSWSLVWLSVDFNFDGQIGSKLFSPMICR</sequence>
<evidence type="ECO:0000313" key="2">
    <source>
        <dbReference type="EMBL" id="KAF0685553.1"/>
    </source>
</evidence>
<name>A0A485LQB9_9STRA</name>
<dbReference type="PANTHER" id="PTHR24184:SF11">
    <property type="entry name" value="ANKYRIN REPEAT AND SOCS BOX CONTAINING 3"/>
    <property type="match status" value="1"/>
</dbReference>
<dbReference type="EMBL" id="VJMH01007085">
    <property type="protein sequence ID" value="KAF0685553.1"/>
    <property type="molecule type" value="Genomic_DNA"/>
</dbReference>